<keyword evidence="1" id="KW-0805">Transcription regulation</keyword>
<dbReference type="PROSITE" id="PS50949">
    <property type="entry name" value="HTH_GNTR"/>
    <property type="match status" value="1"/>
</dbReference>
<accession>A0A1U7NDP2</accession>
<evidence type="ECO:0000256" key="3">
    <source>
        <dbReference type="ARBA" id="ARBA00023163"/>
    </source>
</evidence>
<sequence>MNIQISHSSMIPIYEQIAEQIRSQIRNGQLKSEEPLPSVRSLAKDFRISALTAKKAYDLLEEEGLVCTIHGKGTYVSKINPNLLQEEMQKQLEESLLQAIQKAKLMKMSDEDIVDLVSLLLEEYK</sequence>
<evidence type="ECO:0000256" key="1">
    <source>
        <dbReference type="ARBA" id="ARBA00023015"/>
    </source>
</evidence>
<dbReference type="RefSeq" id="WP_075820787.1">
    <property type="nucleotide sequence ID" value="NZ_CAJUTZ010000077.1"/>
</dbReference>
<evidence type="ECO:0000313" key="6">
    <source>
        <dbReference type="Proteomes" id="UP000186341"/>
    </source>
</evidence>
<evidence type="ECO:0000313" key="5">
    <source>
        <dbReference type="EMBL" id="OLU37455.1"/>
    </source>
</evidence>
<dbReference type="SUPFAM" id="SSF46785">
    <property type="entry name" value="Winged helix' DNA-binding domain"/>
    <property type="match status" value="1"/>
</dbReference>
<evidence type="ECO:0000256" key="2">
    <source>
        <dbReference type="ARBA" id="ARBA00023125"/>
    </source>
</evidence>
<dbReference type="OrthoDB" id="9801546at2"/>
<dbReference type="Proteomes" id="UP000186341">
    <property type="component" value="Unassembled WGS sequence"/>
</dbReference>
<comment type="caution">
    <text evidence="5">The sequence shown here is derived from an EMBL/GenBank/DDBJ whole genome shotgun (WGS) entry which is preliminary data.</text>
</comment>
<dbReference type="CDD" id="cd07377">
    <property type="entry name" value="WHTH_GntR"/>
    <property type="match status" value="1"/>
</dbReference>
<keyword evidence="3" id="KW-0804">Transcription</keyword>
<keyword evidence="2" id="KW-0238">DNA-binding</keyword>
<dbReference type="GO" id="GO:0003677">
    <property type="term" value="F:DNA binding"/>
    <property type="evidence" value="ECO:0007669"/>
    <property type="project" value="UniProtKB-KW"/>
</dbReference>
<dbReference type="Gene3D" id="1.10.10.10">
    <property type="entry name" value="Winged helix-like DNA-binding domain superfamily/Winged helix DNA-binding domain"/>
    <property type="match status" value="1"/>
</dbReference>
<feature type="domain" description="HTH gntR-type" evidence="4">
    <location>
        <begin position="11"/>
        <end position="79"/>
    </location>
</feature>
<dbReference type="PRINTS" id="PR00035">
    <property type="entry name" value="HTHGNTR"/>
</dbReference>
<organism evidence="5 6">
    <name type="scientific">Ileibacterium valens</name>
    <dbReference type="NCBI Taxonomy" id="1862668"/>
    <lineage>
        <taxon>Bacteria</taxon>
        <taxon>Bacillati</taxon>
        <taxon>Bacillota</taxon>
        <taxon>Erysipelotrichia</taxon>
        <taxon>Erysipelotrichales</taxon>
        <taxon>Erysipelotrichaceae</taxon>
        <taxon>Ileibacterium</taxon>
    </lineage>
</organism>
<dbReference type="PANTHER" id="PTHR38445:SF7">
    <property type="entry name" value="GNTR-FAMILY TRANSCRIPTIONAL REGULATOR"/>
    <property type="match status" value="1"/>
</dbReference>
<dbReference type="SMART" id="SM00345">
    <property type="entry name" value="HTH_GNTR"/>
    <property type="match status" value="1"/>
</dbReference>
<dbReference type="Pfam" id="PF00392">
    <property type="entry name" value="GntR"/>
    <property type="match status" value="1"/>
</dbReference>
<gene>
    <name evidence="5" type="ORF">BO222_10600</name>
</gene>
<dbReference type="AlphaFoldDB" id="A0A1U7NDP2"/>
<protein>
    <submittedName>
        <fullName evidence="5">GntR family transcriptional regulator</fullName>
    </submittedName>
</protein>
<dbReference type="GO" id="GO:0003700">
    <property type="term" value="F:DNA-binding transcription factor activity"/>
    <property type="evidence" value="ECO:0007669"/>
    <property type="project" value="InterPro"/>
</dbReference>
<proteinExistence type="predicted"/>
<reference evidence="5 6" key="1">
    <citation type="submission" date="2016-11" db="EMBL/GenBank/DDBJ databases">
        <title>Description of two novel members of the family Erysipelotrichaceae: Ileibacterium lipovorans gen. nov., sp. nov. and Dubosiella newyorkensis, gen. nov., sp. nov.</title>
        <authorList>
            <person name="Cox L.M."/>
            <person name="Sohn J."/>
            <person name="Tyrrell K.L."/>
            <person name="Citron D.M."/>
            <person name="Lawson P.A."/>
            <person name="Patel N.B."/>
            <person name="Iizumi T."/>
            <person name="Perez-Perez G.I."/>
            <person name="Goldstein E.J."/>
            <person name="Blaser M.J."/>
        </authorList>
    </citation>
    <scope>NUCLEOTIDE SEQUENCE [LARGE SCALE GENOMIC DNA]</scope>
    <source>
        <strain evidence="5 6">NYU-BL-A3</strain>
    </source>
</reference>
<dbReference type="EMBL" id="MPJW01000200">
    <property type="protein sequence ID" value="OLU37455.1"/>
    <property type="molecule type" value="Genomic_DNA"/>
</dbReference>
<dbReference type="InterPro" id="IPR036390">
    <property type="entry name" value="WH_DNA-bd_sf"/>
</dbReference>
<dbReference type="PANTHER" id="PTHR38445">
    <property type="entry name" value="HTH-TYPE TRANSCRIPTIONAL REPRESSOR YTRA"/>
    <property type="match status" value="1"/>
</dbReference>
<dbReference type="InterPro" id="IPR000524">
    <property type="entry name" value="Tscrpt_reg_HTH_GntR"/>
</dbReference>
<keyword evidence="6" id="KW-1185">Reference proteome</keyword>
<dbReference type="InterPro" id="IPR036388">
    <property type="entry name" value="WH-like_DNA-bd_sf"/>
</dbReference>
<name>A0A1U7NDP2_9FIRM</name>
<evidence type="ECO:0000259" key="4">
    <source>
        <dbReference type="PROSITE" id="PS50949"/>
    </source>
</evidence>
<dbReference type="GeneID" id="82203600"/>